<dbReference type="InterPro" id="IPR036537">
    <property type="entry name" value="Adaptor_Cbl_N_dom_sf"/>
</dbReference>
<sequence length="895" mass="100049">MSHQPNISEVRLINMIDCLKCAVALLHDLHDGFGTPFVLAISSTTESLMTTLQCIQLMGNIHGLIYAIVDLHLKSEPVGTVPPAMLGNIGKFTITLHKIHTFIQAQQDGNKFKYFFRQGEMNNLLKDCHTELQLALKVFKIETKATVWDSMKKMRAQTENMHKELLEVISTLSDGTISDRAPSPKIFHGRETELTKIVNIIGQNTARIAILGGGGMGKTTLAKAALHHPDVATNYQNRFFVACDSATTSADVAVLIGTYIGLKPGQNLAKPIVQFFSQITRSLLILDNLETAWEPKNSRHLVEQFLALLTDVPHLALIITMRGAERPANVHWTHPFLPPLEPLTDQAAHQTFIDIADSAHNSRETTQPLQLTDNMPLAIHLMAHLVDYEGSTNVLSRWETEKTSLLSNGLDKTSSLHISINVSLSSPRMISSPGAMDLLSLLSILPDGLSDIELLQSKLPIPDILRCKATLLGTSLAYHDDTKRLKLLVPIQEHIQNLSLIARATSHLKHLKNPDLESKFYLAMARYHYYDSSDHGTNSTVLFCEKALQLAKLNGNTKQTIEALTDLSEMMQQSGDRSAAKTFAREAVGLAALSGNLYLEAKGLWLNGVCYVYTGQYNNALWHFHRARELLALCGMSGGYLDQSITISEGEVYLMKSEYIEAHKIHTQIVRAAANEGGNTYAFSLLNICMIDVILGVAEDSVHRNMQKVKKIYNDMGYARGLGYCEIILGDLALRQNNLLKARTLFQKCLWTFWGNTTEAVSHCLEKLADPGNWHHNVGWVHQWPVIYFTHSLQKNETLAIHKALLFLGDIFLMNGDEATAHRAEQTVCVIWQKWPSNKEIRKWQLSSGKQQGHCLSDHHKQNILLKLTFNLQTFTRENIDQLQGESLEKQMAGM</sequence>
<dbReference type="GO" id="GO:0007166">
    <property type="term" value="P:cell surface receptor signaling pathway"/>
    <property type="evidence" value="ECO:0007669"/>
    <property type="project" value="InterPro"/>
</dbReference>
<evidence type="ECO:0000313" key="2">
    <source>
        <dbReference type="EMBL" id="KAJ7349609.1"/>
    </source>
</evidence>
<dbReference type="PANTHER" id="PTHR47691:SF3">
    <property type="entry name" value="HTH-TYPE TRANSCRIPTIONAL REGULATOR RV0890C-RELATED"/>
    <property type="match status" value="1"/>
</dbReference>
<dbReference type="Gene3D" id="1.20.930.20">
    <property type="entry name" value="Adaptor protein Cbl, N-terminal domain"/>
    <property type="match status" value="1"/>
</dbReference>
<dbReference type="InterPro" id="IPR002182">
    <property type="entry name" value="NB-ARC"/>
</dbReference>
<dbReference type="InterPro" id="IPR059179">
    <property type="entry name" value="MLKL-like_MCAfunc"/>
</dbReference>
<accession>A0AAD7A4W1</accession>
<feature type="domain" description="NB-ARC" evidence="1">
    <location>
        <begin position="198"/>
        <end position="289"/>
    </location>
</feature>
<dbReference type="InterPro" id="IPR011990">
    <property type="entry name" value="TPR-like_helical_dom_sf"/>
</dbReference>
<reference evidence="2" key="1">
    <citation type="submission" date="2023-03" db="EMBL/GenBank/DDBJ databases">
        <title>Massive genome expansion in bonnet fungi (Mycena s.s.) driven by repeated elements and novel gene families across ecological guilds.</title>
        <authorList>
            <consortium name="Lawrence Berkeley National Laboratory"/>
            <person name="Harder C.B."/>
            <person name="Miyauchi S."/>
            <person name="Viragh M."/>
            <person name="Kuo A."/>
            <person name="Thoen E."/>
            <person name="Andreopoulos B."/>
            <person name="Lu D."/>
            <person name="Skrede I."/>
            <person name="Drula E."/>
            <person name="Henrissat B."/>
            <person name="Morin E."/>
            <person name="Kohler A."/>
            <person name="Barry K."/>
            <person name="LaButti K."/>
            <person name="Morin E."/>
            <person name="Salamov A."/>
            <person name="Lipzen A."/>
            <person name="Mereny Z."/>
            <person name="Hegedus B."/>
            <person name="Baldrian P."/>
            <person name="Stursova M."/>
            <person name="Weitz H."/>
            <person name="Taylor A."/>
            <person name="Grigoriev I.V."/>
            <person name="Nagy L.G."/>
            <person name="Martin F."/>
            <person name="Kauserud H."/>
        </authorList>
    </citation>
    <scope>NUCLEOTIDE SEQUENCE</scope>
    <source>
        <strain evidence="2">CBHHK002</strain>
    </source>
</reference>
<gene>
    <name evidence="2" type="ORF">DFH08DRAFT_806959</name>
</gene>
<dbReference type="EMBL" id="JARIHO010000015">
    <property type="protein sequence ID" value="KAJ7349609.1"/>
    <property type="molecule type" value="Genomic_DNA"/>
</dbReference>
<dbReference type="Proteomes" id="UP001218218">
    <property type="component" value="Unassembled WGS sequence"/>
</dbReference>
<dbReference type="SUPFAM" id="SSF48452">
    <property type="entry name" value="TPR-like"/>
    <property type="match status" value="1"/>
</dbReference>
<evidence type="ECO:0000259" key="1">
    <source>
        <dbReference type="Pfam" id="PF00931"/>
    </source>
</evidence>
<evidence type="ECO:0000313" key="3">
    <source>
        <dbReference type="Proteomes" id="UP001218218"/>
    </source>
</evidence>
<organism evidence="2 3">
    <name type="scientific">Mycena albidolilacea</name>
    <dbReference type="NCBI Taxonomy" id="1033008"/>
    <lineage>
        <taxon>Eukaryota</taxon>
        <taxon>Fungi</taxon>
        <taxon>Dikarya</taxon>
        <taxon>Basidiomycota</taxon>
        <taxon>Agaricomycotina</taxon>
        <taxon>Agaricomycetes</taxon>
        <taxon>Agaricomycetidae</taxon>
        <taxon>Agaricales</taxon>
        <taxon>Marasmiineae</taxon>
        <taxon>Mycenaceae</taxon>
        <taxon>Mycena</taxon>
    </lineage>
</organism>
<proteinExistence type="predicted"/>
<dbReference type="SUPFAM" id="SSF52540">
    <property type="entry name" value="P-loop containing nucleoside triphosphate hydrolases"/>
    <property type="match status" value="1"/>
</dbReference>
<keyword evidence="3" id="KW-1185">Reference proteome</keyword>
<name>A0AAD7A4W1_9AGAR</name>
<dbReference type="CDD" id="cd21037">
    <property type="entry name" value="MLKL_NTD"/>
    <property type="match status" value="1"/>
</dbReference>
<dbReference type="Gene3D" id="3.40.50.300">
    <property type="entry name" value="P-loop containing nucleotide triphosphate hydrolases"/>
    <property type="match status" value="1"/>
</dbReference>
<dbReference type="InterPro" id="IPR027417">
    <property type="entry name" value="P-loop_NTPase"/>
</dbReference>
<dbReference type="PRINTS" id="PR00364">
    <property type="entry name" value="DISEASERSIST"/>
</dbReference>
<dbReference type="PANTHER" id="PTHR47691">
    <property type="entry name" value="REGULATOR-RELATED"/>
    <property type="match status" value="1"/>
</dbReference>
<dbReference type="Gene3D" id="1.25.40.10">
    <property type="entry name" value="Tetratricopeptide repeat domain"/>
    <property type="match status" value="1"/>
</dbReference>
<protein>
    <recommendedName>
        <fullName evidence="1">NB-ARC domain-containing protein</fullName>
    </recommendedName>
</protein>
<dbReference type="Pfam" id="PF00931">
    <property type="entry name" value="NB-ARC"/>
    <property type="match status" value="1"/>
</dbReference>
<dbReference type="AlphaFoldDB" id="A0AAD7A4W1"/>
<comment type="caution">
    <text evidence="2">The sequence shown here is derived from an EMBL/GenBank/DDBJ whole genome shotgun (WGS) entry which is preliminary data.</text>
</comment>